<dbReference type="Gene3D" id="3.30.200.20">
    <property type="entry name" value="Phosphorylase Kinase, domain 1"/>
    <property type="match status" value="1"/>
</dbReference>
<protein>
    <recommendedName>
        <fullName evidence="5">FAM212 domain-containing protein</fullName>
    </recommendedName>
</protein>
<accession>A0A8C4TYA4</accession>
<name>A0A8C4TYA4_FALTI</name>
<dbReference type="Proteomes" id="UP000694562">
    <property type="component" value="Unplaced"/>
</dbReference>
<dbReference type="Ensembl" id="ENSFTIT00000003097.1">
    <property type="protein sequence ID" value="ENSFTIP00000002957.1"/>
    <property type="gene ID" value="ENSFTIG00000002044.1"/>
</dbReference>
<dbReference type="PANTHER" id="PTHR28615">
    <property type="entry name" value="PAK4-INHIBITOR INKA1-RELATED"/>
    <property type="match status" value="1"/>
</dbReference>
<evidence type="ECO:0000256" key="4">
    <source>
        <dbReference type="SAM" id="MobiDB-lite"/>
    </source>
</evidence>
<feature type="compositionally biased region" description="Basic residues" evidence="4">
    <location>
        <begin position="318"/>
        <end position="330"/>
    </location>
</feature>
<evidence type="ECO:0000259" key="5">
    <source>
        <dbReference type="Pfam" id="PF15342"/>
    </source>
</evidence>
<evidence type="ECO:0000313" key="7">
    <source>
        <dbReference type="Proteomes" id="UP000694562"/>
    </source>
</evidence>
<evidence type="ECO:0000313" key="6">
    <source>
        <dbReference type="Ensembl" id="ENSFTIP00000002957.1"/>
    </source>
</evidence>
<organism evidence="6 7">
    <name type="scientific">Falco tinnunculus</name>
    <name type="common">Common kestrel</name>
    <dbReference type="NCBI Taxonomy" id="100819"/>
    <lineage>
        <taxon>Eukaryota</taxon>
        <taxon>Metazoa</taxon>
        <taxon>Chordata</taxon>
        <taxon>Craniata</taxon>
        <taxon>Vertebrata</taxon>
        <taxon>Euteleostomi</taxon>
        <taxon>Archelosauria</taxon>
        <taxon>Archosauria</taxon>
        <taxon>Dinosauria</taxon>
        <taxon>Saurischia</taxon>
        <taxon>Theropoda</taxon>
        <taxon>Coelurosauria</taxon>
        <taxon>Aves</taxon>
        <taxon>Neognathae</taxon>
        <taxon>Neoaves</taxon>
        <taxon>Telluraves</taxon>
        <taxon>Australaves</taxon>
        <taxon>Falconiformes</taxon>
        <taxon>Falconidae</taxon>
        <taxon>Falco</taxon>
    </lineage>
</organism>
<dbReference type="OrthoDB" id="8811265at2759"/>
<proteinExistence type="inferred from homology"/>
<evidence type="ECO:0000256" key="2">
    <source>
        <dbReference type="ARBA" id="ARBA00008302"/>
    </source>
</evidence>
<dbReference type="Pfam" id="PF15342">
    <property type="entry name" value="FAM212"/>
    <property type="match status" value="1"/>
</dbReference>
<reference evidence="6" key="1">
    <citation type="submission" date="2025-08" db="UniProtKB">
        <authorList>
            <consortium name="Ensembl"/>
        </authorList>
    </citation>
    <scope>IDENTIFICATION</scope>
</reference>
<feature type="region of interest" description="Disordered" evidence="4">
    <location>
        <begin position="1"/>
        <end position="34"/>
    </location>
</feature>
<dbReference type="GO" id="GO:0019901">
    <property type="term" value="F:protein kinase binding"/>
    <property type="evidence" value="ECO:0007669"/>
    <property type="project" value="TreeGrafter"/>
</dbReference>
<evidence type="ECO:0000256" key="1">
    <source>
        <dbReference type="ARBA" id="ARBA00004123"/>
    </source>
</evidence>
<feature type="region of interest" description="Disordered" evidence="4">
    <location>
        <begin position="232"/>
        <end position="352"/>
    </location>
</feature>
<dbReference type="GO" id="GO:0005634">
    <property type="term" value="C:nucleus"/>
    <property type="evidence" value="ECO:0007669"/>
    <property type="project" value="UniProtKB-SubCell"/>
</dbReference>
<sequence length="514" mass="53239">MGIQERGAARLRAPAAPSSAHPATAPAAAAPALPGALGGPGPGCTLTSPGVSPAGGHEWVGWPCQRVGGAPHPSTRGRPGAAAGPVPPSGVLPMGCPGCAPPALGGIEGPAGGRRGARLLRAVALCHFPQARPGPGACLLTRHAAARRPAPRRSRRKVGPGAAGKPGPAPRSPHPAACPALQVKPPPSQGWGTQGARGLGCGVTARAGGSRGDGADVPFPPQWCWQEVGATPRAHMHSTRQAPHQPGGVVGPAPRPPCPLRPGSAADSACSLEPGGEEEEGGSPAARSPPASERSLEFDSGYSEASGGTWREEEVPVRRRHPLPCQRAHRLSAGPAAPPPAPTRRARPKSTSDACLEQWRVLEPADTQDWTVALLSQSRNRQPLVLGDNCFADLVENWMDLPEVGAEPRRRTPAEPSRRLAKPPAFLLSLSGNVRRKLANMARPRGAEGARPGGREPTKRFSCPLGLGGQPKGACFHQSHSNIAQLATDFHRFTALMNSRSRQPIICNDVIGYI</sequence>
<dbReference type="AlphaFoldDB" id="A0A8C4TYA4"/>
<feature type="compositionally biased region" description="Basic and acidic residues" evidence="4">
    <location>
        <begin position="445"/>
        <end position="459"/>
    </location>
</feature>
<keyword evidence="3" id="KW-0539">Nucleus</keyword>
<feature type="compositionally biased region" description="Low complexity" evidence="4">
    <location>
        <begin position="10"/>
        <end position="34"/>
    </location>
</feature>
<feature type="domain" description="FAM212" evidence="5">
    <location>
        <begin position="346"/>
        <end position="404"/>
    </location>
</feature>
<dbReference type="GO" id="GO:0030291">
    <property type="term" value="F:protein serine/threonine kinase inhibitor activity"/>
    <property type="evidence" value="ECO:0007669"/>
    <property type="project" value="InterPro"/>
</dbReference>
<comment type="similarity">
    <text evidence="2">Belongs to the INKA family.</text>
</comment>
<feature type="compositionally biased region" description="Basic residues" evidence="4">
    <location>
        <begin position="144"/>
        <end position="158"/>
    </location>
</feature>
<reference evidence="6" key="2">
    <citation type="submission" date="2025-09" db="UniProtKB">
        <authorList>
            <consortium name="Ensembl"/>
        </authorList>
    </citation>
    <scope>IDENTIFICATION</scope>
</reference>
<dbReference type="InterPro" id="IPR029267">
    <property type="entry name" value="FAM212"/>
</dbReference>
<evidence type="ECO:0000256" key="3">
    <source>
        <dbReference type="ARBA" id="ARBA00023242"/>
    </source>
</evidence>
<dbReference type="InterPro" id="IPR039201">
    <property type="entry name" value="Inka"/>
</dbReference>
<dbReference type="PANTHER" id="PTHR28615:SF1">
    <property type="entry name" value="PAK4-INHIBITOR INKA1"/>
    <property type="match status" value="1"/>
</dbReference>
<keyword evidence="7" id="KW-1185">Reference proteome</keyword>
<comment type="subcellular location">
    <subcellularLocation>
        <location evidence="1">Nucleus</location>
    </subcellularLocation>
</comment>
<feature type="region of interest" description="Disordered" evidence="4">
    <location>
        <begin position="442"/>
        <end position="462"/>
    </location>
</feature>
<feature type="region of interest" description="Disordered" evidence="4">
    <location>
        <begin position="142"/>
        <end position="195"/>
    </location>
</feature>